<accession>A0A369T862</accession>
<keyword evidence="3" id="KW-1185">Reference proteome</keyword>
<dbReference type="SMART" id="SM00953">
    <property type="entry name" value="RES"/>
    <property type="match status" value="1"/>
</dbReference>
<dbReference type="Proteomes" id="UP000253941">
    <property type="component" value="Unassembled WGS sequence"/>
</dbReference>
<gene>
    <name evidence="2" type="ORF">DRB17_12430</name>
</gene>
<organism evidence="2 3">
    <name type="scientific">Ferruginivarius sediminum</name>
    <dbReference type="NCBI Taxonomy" id="2661937"/>
    <lineage>
        <taxon>Bacteria</taxon>
        <taxon>Pseudomonadati</taxon>
        <taxon>Pseudomonadota</taxon>
        <taxon>Alphaproteobacteria</taxon>
        <taxon>Rhodospirillales</taxon>
        <taxon>Rhodospirillaceae</taxon>
        <taxon>Ferruginivarius</taxon>
    </lineage>
</organism>
<comment type="caution">
    <text evidence="2">The sequence shown here is derived from an EMBL/GenBank/DDBJ whole genome shotgun (WGS) entry which is preliminary data.</text>
</comment>
<feature type="domain" description="RES" evidence="1">
    <location>
        <begin position="24"/>
        <end position="147"/>
    </location>
</feature>
<protein>
    <recommendedName>
        <fullName evidence="1">RES domain-containing protein</fullName>
    </recommendedName>
</protein>
<evidence type="ECO:0000313" key="2">
    <source>
        <dbReference type="EMBL" id="RDD61503.1"/>
    </source>
</evidence>
<dbReference type="EMBL" id="QPMH01000011">
    <property type="protein sequence ID" value="RDD61503.1"/>
    <property type="molecule type" value="Genomic_DNA"/>
</dbReference>
<evidence type="ECO:0000259" key="1">
    <source>
        <dbReference type="SMART" id="SM00953"/>
    </source>
</evidence>
<sequence length="160" mass="17889">MTAQRLDRTLTCFRIGDPDGTYPIFSAAGSRLYPGRWNTVDTPVIYASENYATAMLEKLVHGAGRLPPNQHFVTITVPRGATYEVVSKDHLLGWNSPEASVSRDHGAAWVRECRSLVLLVPSFVARLERNVVINPAHPDFGEIETGLAEPVWWDRRLFEG</sequence>
<dbReference type="AlphaFoldDB" id="A0A369T862"/>
<name>A0A369T862_9PROT</name>
<reference evidence="2 3" key="1">
    <citation type="submission" date="2018-07" db="EMBL/GenBank/DDBJ databases">
        <title>Venubactetium sediminum gen. nov., sp. nov., isolated from a marine solar saltern.</title>
        <authorList>
            <person name="Wang S."/>
        </authorList>
    </citation>
    <scope>NUCLEOTIDE SEQUENCE [LARGE SCALE GENOMIC DNA]</scope>
    <source>
        <strain evidence="2 3">WD2A32</strain>
    </source>
</reference>
<dbReference type="RefSeq" id="WP_114582535.1">
    <property type="nucleotide sequence ID" value="NZ_QPMH01000011.1"/>
</dbReference>
<dbReference type="InterPro" id="IPR014914">
    <property type="entry name" value="RES_dom"/>
</dbReference>
<dbReference type="Pfam" id="PF08808">
    <property type="entry name" value="RES"/>
    <property type="match status" value="1"/>
</dbReference>
<evidence type="ECO:0000313" key="3">
    <source>
        <dbReference type="Proteomes" id="UP000253941"/>
    </source>
</evidence>
<proteinExistence type="predicted"/>